<comment type="caution">
    <text evidence="1">The sequence shown here is derived from an EMBL/GenBank/DDBJ whole genome shotgun (WGS) entry which is preliminary data.</text>
</comment>
<keyword evidence="2" id="KW-1185">Reference proteome</keyword>
<dbReference type="InterPro" id="IPR043777">
    <property type="entry name" value="DUF5719"/>
</dbReference>
<evidence type="ECO:0000313" key="2">
    <source>
        <dbReference type="Proteomes" id="UP000718821"/>
    </source>
</evidence>
<evidence type="ECO:0000313" key="1">
    <source>
        <dbReference type="EMBL" id="MBM6699042.1"/>
    </source>
</evidence>
<dbReference type="AlphaFoldDB" id="A0A938WYL9"/>
<dbReference type="RefSeq" id="WP_204467465.1">
    <property type="nucleotide sequence ID" value="NZ_JACLYU010000002.1"/>
</dbReference>
<reference evidence="1" key="1">
    <citation type="submission" date="2020-08" db="EMBL/GenBank/DDBJ databases">
        <authorList>
            <person name="Cejkova D."/>
            <person name="Kubasova T."/>
            <person name="Jahodarova E."/>
            <person name="Rychlik I."/>
        </authorList>
    </citation>
    <scope>NUCLEOTIDE SEQUENCE</scope>
    <source>
        <strain evidence="1">An836</strain>
    </source>
</reference>
<protein>
    <submittedName>
        <fullName evidence="1">Uncharacterized protein</fullName>
    </submittedName>
</protein>
<name>A0A938WYL9_9BIFI</name>
<reference evidence="1" key="2">
    <citation type="journal article" date="2021" name="Sci. Rep.">
        <title>The distribution of antibiotic resistance genes in chicken gut microbiota commensals.</title>
        <authorList>
            <person name="Juricova H."/>
            <person name="Matiasovicova J."/>
            <person name="Kubasova T."/>
            <person name="Cejkova D."/>
            <person name="Rychlik I."/>
        </authorList>
    </citation>
    <scope>NUCLEOTIDE SEQUENCE</scope>
    <source>
        <strain evidence="1">An836</strain>
    </source>
</reference>
<proteinExistence type="predicted"/>
<dbReference type="EMBL" id="JACLYU010000002">
    <property type="protein sequence ID" value="MBM6699042.1"/>
    <property type="molecule type" value="Genomic_DNA"/>
</dbReference>
<accession>A0A938WYL9</accession>
<dbReference type="Pfam" id="PF18986">
    <property type="entry name" value="DUF5719"/>
    <property type="match status" value="1"/>
</dbReference>
<organism evidence="1 2">
    <name type="scientific">Bifidobacterium pullorum subsp. saeculare</name>
    <dbReference type="NCBI Taxonomy" id="78257"/>
    <lineage>
        <taxon>Bacteria</taxon>
        <taxon>Bacillati</taxon>
        <taxon>Actinomycetota</taxon>
        <taxon>Actinomycetes</taxon>
        <taxon>Bifidobacteriales</taxon>
        <taxon>Bifidobacteriaceae</taxon>
        <taxon>Bifidobacterium</taxon>
    </lineage>
</organism>
<dbReference type="Proteomes" id="UP000718821">
    <property type="component" value="Unassembled WGS sequence"/>
</dbReference>
<gene>
    <name evidence="1" type="ORF">H7U32_01600</name>
</gene>
<sequence>MARRMLRIVTASVTGLVVVAALAALCVAGAVGPVDGAGASGAGAGHEVSQSRLESYCDRSMPLADDADYGDSEFQASAGDLSYAARYAALGSVYDASARPLDASADAADADGAIALNRADGEDGGAFVVSSADGARGHILLTDLLKAGEGTGQVGATVSKAKEGDLRGISAATCVVPALTARFLVTGTQTGATQRLVVTNPSPKATAVDITLRGTSQAGALAMSTGGTLTVGPSSQATLDLSAAASGEDALYVTVASGQTPVAVVVRSVTMDGLTPHGSEVAVPLADPASTLALPGVRQGDRVRLLAYARDGAHATVSWATGDGLVDAGDHDLPADQVASLDLGDAPDGAMAVLVTADSKVTVGAVATRDGADGQQDYALVPAATPAGSGAVALPDGVRATLTLANTTDANTSVTVTTYGADGREDEAKQVELGADGAEGMDVTGSVVVVEDPDDAVAWSVRLTDGGLDKAKVAGLSVLGPTPLDVRQTTVWATQSQQVVR</sequence>